<dbReference type="HOGENOM" id="CLU_041446_0_0_1"/>
<dbReference type="KEGG" id="pan:PODANSg3116"/>
<gene>
    <name evidence="3" type="ORF">PODANS_4_7470</name>
</gene>
<dbReference type="AlphaFoldDB" id="B2ARH6"/>
<evidence type="ECO:0000256" key="1">
    <source>
        <dbReference type="SAM" id="MobiDB-lite"/>
    </source>
</evidence>
<dbReference type="PANTHER" id="PTHR47336">
    <property type="entry name" value="TRANSCRIPTION FACTOR HMS1-RELATED"/>
    <property type="match status" value="1"/>
</dbReference>
<reference evidence="3" key="2">
    <citation type="submission" date="2008-07" db="EMBL/GenBank/DDBJ databases">
        <authorList>
            <person name="Genoscope - CEA"/>
        </authorList>
    </citation>
    <scope>NUCLEOTIDE SEQUENCE</scope>
    <source>
        <strain evidence="3">S mat+</strain>
    </source>
</reference>
<dbReference type="Gene3D" id="4.10.280.10">
    <property type="entry name" value="Helix-loop-helix DNA-binding domain"/>
    <property type="match status" value="1"/>
</dbReference>
<dbReference type="PANTHER" id="PTHR47336:SF2">
    <property type="entry name" value="TRANSCRIPTION FACTOR HMS1-RELATED"/>
    <property type="match status" value="1"/>
</dbReference>
<protein>
    <submittedName>
        <fullName evidence="3">Podospora anserina S mat+ genomic DNA chromosome 4, supercontig 4</fullName>
    </submittedName>
</protein>
<feature type="compositionally biased region" description="Polar residues" evidence="1">
    <location>
        <begin position="87"/>
        <end position="96"/>
    </location>
</feature>
<dbReference type="InterPro" id="IPR011598">
    <property type="entry name" value="bHLH_dom"/>
</dbReference>
<feature type="compositionally biased region" description="Gly residues" evidence="1">
    <location>
        <begin position="318"/>
        <end position="327"/>
    </location>
</feature>
<feature type="non-terminal residue" evidence="3">
    <location>
        <position position="1"/>
    </location>
</feature>
<dbReference type="InterPro" id="IPR036638">
    <property type="entry name" value="HLH_DNA-bd_sf"/>
</dbReference>
<dbReference type="GO" id="GO:0046983">
    <property type="term" value="F:protein dimerization activity"/>
    <property type="evidence" value="ECO:0007669"/>
    <property type="project" value="InterPro"/>
</dbReference>
<organism evidence="3">
    <name type="scientific">Podospora anserina (strain S / ATCC MYA-4624 / DSM 980 / FGSC 10383)</name>
    <name type="common">Pleurage anserina</name>
    <dbReference type="NCBI Taxonomy" id="515849"/>
    <lineage>
        <taxon>Eukaryota</taxon>
        <taxon>Fungi</taxon>
        <taxon>Dikarya</taxon>
        <taxon>Ascomycota</taxon>
        <taxon>Pezizomycotina</taxon>
        <taxon>Sordariomycetes</taxon>
        <taxon>Sordariomycetidae</taxon>
        <taxon>Sordariales</taxon>
        <taxon>Podosporaceae</taxon>
        <taxon>Podospora</taxon>
        <taxon>Podospora anserina</taxon>
    </lineage>
</organism>
<dbReference type="SMART" id="SM00353">
    <property type="entry name" value="HLH"/>
    <property type="match status" value="1"/>
</dbReference>
<dbReference type="OrthoDB" id="2133190at2759"/>
<feature type="region of interest" description="Disordered" evidence="1">
    <location>
        <begin position="394"/>
        <end position="423"/>
    </location>
</feature>
<reference evidence="3" key="1">
    <citation type="journal article" date="2008" name="Genome Biol.">
        <title>The genome sequence of the model ascomycete fungus Podospora anserina.</title>
        <authorList>
            <person name="Espagne E."/>
            <person name="Lespinet O."/>
            <person name="Malagnac F."/>
            <person name="Da Silva C."/>
            <person name="Jaillon O."/>
            <person name="Porcel B.M."/>
            <person name="Couloux A."/>
            <person name="Aury J.-M."/>
            <person name="Segurens B."/>
            <person name="Poulain J."/>
            <person name="Anthouard V."/>
            <person name="Grossetete S."/>
            <person name="Khalili H."/>
            <person name="Coppin E."/>
            <person name="Dequard-Chablat M."/>
            <person name="Picard M."/>
            <person name="Contamine V."/>
            <person name="Arnaise S."/>
            <person name="Bourdais A."/>
            <person name="Berteaux-Lecellier V."/>
            <person name="Gautheret D."/>
            <person name="de Vries R.P."/>
            <person name="Battaglia E."/>
            <person name="Coutinho P.M."/>
            <person name="Danchin E.G.J."/>
            <person name="Henrissat B."/>
            <person name="El Khoury R."/>
            <person name="Sainsard-Chanet A."/>
            <person name="Boivin A."/>
            <person name="Pinan-Lucarre B."/>
            <person name="Sellem C.H."/>
            <person name="Debuchy R."/>
            <person name="Wincker P."/>
            <person name="Weissenbach J."/>
            <person name="Silar P."/>
        </authorList>
    </citation>
    <scope>NUCLEOTIDE SEQUENCE [LARGE SCALE GENOMIC DNA]</scope>
    <source>
        <strain evidence="3">S mat+</strain>
    </source>
</reference>
<dbReference type="InterPro" id="IPR052099">
    <property type="entry name" value="Regulatory_TF_Diverse"/>
</dbReference>
<feature type="compositionally biased region" description="Basic and acidic residues" evidence="1">
    <location>
        <begin position="150"/>
        <end position="160"/>
    </location>
</feature>
<name>B2ARH6_PODAN</name>
<dbReference type="VEuPathDB" id="FungiDB:PODANS_4_7470"/>
<feature type="compositionally biased region" description="Polar residues" evidence="1">
    <location>
        <begin position="69"/>
        <end position="80"/>
    </location>
</feature>
<feature type="region of interest" description="Disordered" evidence="1">
    <location>
        <begin position="52"/>
        <end position="121"/>
    </location>
</feature>
<dbReference type="SUPFAM" id="SSF47459">
    <property type="entry name" value="HLH, helix-loop-helix DNA-binding domain"/>
    <property type="match status" value="1"/>
</dbReference>
<feature type="domain" description="BHLH" evidence="2">
    <location>
        <begin position="369"/>
        <end position="436"/>
    </location>
</feature>
<feature type="region of interest" description="Disordered" evidence="1">
    <location>
        <begin position="318"/>
        <end position="377"/>
    </location>
</feature>
<dbReference type="PROSITE" id="PS50888">
    <property type="entry name" value="BHLH"/>
    <property type="match status" value="1"/>
</dbReference>
<proteinExistence type="predicted"/>
<sequence>AHATMDSDPLRHLEFFSMPNNQTVNPVDQPFMTSTSAQAPPIWNTTGMGLDGGISMSPSTAPTPPSLDSIAQPSSLTGFNSIPPGISSASQASTHSRQPRPVLPARGVRRDAHERKRSRLSMDATPLDSVDYWLDFDKDEGLASIPEGVEASRREGELRPPVKRSSRNTAHAGGRLKHEEMMDDSALDNALSDDDDDDDGFSSINLADHMSMIESAPPPEVPPREGLYSTPLSWERPQPGLRMDSLIGLNNQALNEAEQRRLIAIAMNPGSSMGGLGSNLNLNFTGLNPGMSTPFTAGGSGSGSMGMGMGMGTGMGMGMGMGGGMGGPKPVSPPHSTTPHPKPGSLHQPKRQGSVSDSKAKEKVKAAGGDRTAHNDIERKYRTNLKDKISELRDAVPSLRTIPENEEGEDPNQPSRAPKVSKGAVLTKATEYIHWLERRNKQIVQEHRELSRRLQAFEQLLNATARPQYMMPTYSRTLFDPRGFC</sequence>
<dbReference type="EMBL" id="CU633895">
    <property type="protein sequence ID" value="CAP66754.1"/>
    <property type="molecule type" value="Genomic_DNA"/>
</dbReference>
<dbReference type="Pfam" id="PF00010">
    <property type="entry name" value="HLH"/>
    <property type="match status" value="1"/>
</dbReference>
<feature type="region of interest" description="Disordered" evidence="1">
    <location>
        <begin position="145"/>
        <end position="182"/>
    </location>
</feature>
<evidence type="ECO:0000259" key="2">
    <source>
        <dbReference type="PROSITE" id="PS50888"/>
    </source>
</evidence>
<dbReference type="GeneID" id="6189947"/>
<dbReference type="RefSeq" id="XP_001906088.1">
    <property type="nucleotide sequence ID" value="XM_001906053.1"/>
</dbReference>
<accession>B2ARH6</accession>
<evidence type="ECO:0000313" key="3">
    <source>
        <dbReference type="EMBL" id="CAP66754.1"/>
    </source>
</evidence>